<evidence type="ECO:0000313" key="1">
    <source>
        <dbReference type="EMBL" id="ORY30478.1"/>
    </source>
</evidence>
<dbReference type="InterPro" id="IPR040521">
    <property type="entry name" value="KDZ"/>
</dbReference>
<name>A0A1Y2B6L2_9FUNG</name>
<dbReference type="AlphaFoldDB" id="A0A1Y2B6L2"/>
<organism evidence="1 2">
    <name type="scientific">Rhizoclosmatium globosum</name>
    <dbReference type="NCBI Taxonomy" id="329046"/>
    <lineage>
        <taxon>Eukaryota</taxon>
        <taxon>Fungi</taxon>
        <taxon>Fungi incertae sedis</taxon>
        <taxon>Chytridiomycota</taxon>
        <taxon>Chytridiomycota incertae sedis</taxon>
        <taxon>Chytridiomycetes</taxon>
        <taxon>Chytridiales</taxon>
        <taxon>Chytriomycetaceae</taxon>
        <taxon>Rhizoclosmatium</taxon>
    </lineage>
</organism>
<keyword evidence="2" id="KW-1185">Reference proteome</keyword>
<dbReference type="STRING" id="329046.A0A1Y2B6L2"/>
<dbReference type="Proteomes" id="UP000193642">
    <property type="component" value="Unassembled WGS sequence"/>
</dbReference>
<dbReference type="EMBL" id="MCGO01000082">
    <property type="protein sequence ID" value="ORY30478.1"/>
    <property type="molecule type" value="Genomic_DNA"/>
</dbReference>
<dbReference type="OrthoDB" id="5598737at2759"/>
<dbReference type="PANTHER" id="PTHR34305">
    <property type="entry name" value="EXPRESSED PROTEIN"/>
    <property type="match status" value="1"/>
</dbReference>
<protein>
    <recommendedName>
        <fullName evidence="3">MULE transposase domain-containing protein</fullName>
    </recommendedName>
</protein>
<comment type="caution">
    <text evidence="1">The sequence shown here is derived from an EMBL/GenBank/DDBJ whole genome shotgun (WGS) entry which is preliminary data.</text>
</comment>
<reference evidence="1 2" key="1">
    <citation type="submission" date="2016-07" db="EMBL/GenBank/DDBJ databases">
        <title>Pervasive Adenine N6-methylation of Active Genes in Fungi.</title>
        <authorList>
            <consortium name="DOE Joint Genome Institute"/>
            <person name="Mondo S.J."/>
            <person name="Dannebaum R.O."/>
            <person name="Kuo R.C."/>
            <person name="Labutti K."/>
            <person name="Haridas S."/>
            <person name="Kuo A."/>
            <person name="Salamov A."/>
            <person name="Ahrendt S.R."/>
            <person name="Lipzen A."/>
            <person name="Sullivan W."/>
            <person name="Andreopoulos W.B."/>
            <person name="Clum A."/>
            <person name="Lindquist E."/>
            <person name="Daum C."/>
            <person name="Ramamoorthy G.K."/>
            <person name="Gryganskyi A."/>
            <person name="Culley D."/>
            <person name="Magnuson J.K."/>
            <person name="James T.Y."/>
            <person name="O'Malley M.A."/>
            <person name="Stajich J.E."/>
            <person name="Spatafora J.W."/>
            <person name="Visel A."/>
            <person name="Grigoriev I.V."/>
        </authorList>
    </citation>
    <scope>NUCLEOTIDE SEQUENCE [LARGE SCALE GENOMIC DNA]</scope>
    <source>
        <strain evidence="1 2">JEL800</strain>
    </source>
</reference>
<dbReference type="PANTHER" id="PTHR34305:SF1">
    <property type="entry name" value="SWIM-TYPE DOMAIN-CONTAINING PROTEIN"/>
    <property type="match status" value="1"/>
</dbReference>
<accession>A0A1Y2B6L2</accession>
<proteinExistence type="predicted"/>
<sequence>MACEEPDWRKSGCRYFLPLVRNRPNYPNLNEVVAGDGCSKFYSQYGTSGLTGGILIMCCPHRFFYGFHFFNSYEGRNDVFSVLLTRFQKAPRVVIYDFACGLASYCFAREPVFFKDTLFLVDKFHASNHKACTASSKMSAYLKDRAIGETNSNVAEHLNSGLRKLNTSISGMAEDRSISLLDTYICMSNRLELKKLC</sequence>
<dbReference type="Pfam" id="PF18758">
    <property type="entry name" value="KDZ"/>
    <property type="match status" value="1"/>
</dbReference>
<evidence type="ECO:0008006" key="3">
    <source>
        <dbReference type="Google" id="ProtNLM"/>
    </source>
</evidence>
<gene>
    <name evidence="1" type="ORF">BCR33DRAFT_841783</name>
</gene>
<evidence type="ECO:0000313" key="2">
    <source>
        <dbReference type="Proteomes" id="UP000193642"/>
    </source>
</evidence>